<dbReference type="InterPro" id="IPR015421">
    <property type="entry name" value="PyrdxlP-dep_Trfase_major"/>
</dbReference>
<evidence type="ECO:0000313" key="3">
    <source>
        <dbReference type="Proteomes" id="UP001476950"/>
    </source>
</evidence>
<dbReference type="PANTHER" id="PTHR30244">
    <property type="entry name" value="TRANSAMINASE"/>
    <property type="match status" value="1"/>
</dbReference>
<evidence type="ECO:0000313" key="2">
    <source>
        <dbReference type="EMBL" id="MEP1057397.1"/>
    </source>
</evidence>
<comment type="caution">
    <text evidence="2">The sequence shown here is derived from an EMBL/GenBank/DDBJ whole genome shotgun (WGS) entry which is preliminary data.</text>
</comment>
<dbReference type="GO" id="GO:0019180">
    <property type="term" value="F:dTDP-4-amino-4,6-dideoxygalactose transaminase activity"/>
    <property type="evidence" value="ECO:0007669"/>
    <property type="project" value="UniProtKB-EC"/>
</dbReference>
<dbReference type="InterPro" id="IPR015424">
    <property type="entry name" value="PyrdxlP-dep_Trfase"/>
</dbReference>
<gene>
    <name evidence="2" type="primary">rffA</name>
    <name evidence="2" type="synonym">fcnA</name>
    <name evidence="2" type="synonym">wecE</name>
    <name evidence="2" type="ORF">NDI38_03045</name>
</gene>
<protein>
    <submittedName>
        <fullName evidence="2">dTDP-4-amino-4,6-dideoxygalactose transaminase</fullName>
        <ecNumber evidence="2">2.6.1.59</ecNumber>
    </submittedName>
</protein>
<reference evidence="2 3" key="1">
    <citation type="submission" date="2022-04" db="EMBL/GenBank/DDBJ databases">
        <title>Positive selection, recombination, and allopatry shape intraspecific diversity of widespread and dominant cyanobacteria.</title>
        <authorList>
            <person name="Wei J."/>
            <person name="Shu W."/>
            <person name="Hu C."/>
        </authorList>
    </citation>
    <scope>NUCLEOTIDE SEQUENCE [LARGE SCALE GENOMIC DNA]</scope>
    <source>
        <strain evidence="2 3">AS-A4</strain>
    </source>
</reference>
<name>A0ABV0KDU6_9CYAN</name>
<organism evidence="2 3">
    <name type="scientific">Stenomitos frigidus AS-A4</name>
    <dbReference type="NCBI Taxonomy" id="2933935"/>
    <lineage>
        <taxon>Bacteria</taxon>
        <taxon>Bacillati</taxon>
        <taxon>Cyanobacteriota</taxon>
        <taxon>Cyanophyceae</taxon>
        <taxon>Leptolyngbyales</taxon>
        <taxon>Leptolyngbyaceae</taxon>
        <taxon>Stenomitos</taxon>
    </lineage>
</organism>
<evidence type="ECO:0000256" key="1">
    <source>
        <dbReference type="RuleBase" id="RU004508"/>
    </source>
</evidence>
<dbReference type="EC" id="2.6.1.59" evidence="2"/>
<dbReference type="PANTHER" id="PTHR30244:SF34">
    <property type="entry name" value="DTDP-4-AMINO-4,6-DIDEOXYGALACTOSE TRANSAMINASE"/>
    <property type="match status" value="1"/>
</dbReference>
<dbReference type="CDD" id="cd00616">
    <property type="entry name" value="AHBA_syn"/>
    <property type="match status" value="1"/>
</dbReference>
<keyword evidence="2" id="KW-0032">Aminotransferase</keyword>
<keyword evidence="1" id="KW-0663">Pyridoxal phosphate</keyword>
<dbReference type="NCBIfam" id="NF008687">
    <property type="entry name" value="PRK11706.1"/>
    <property type="match status" value="1"/>
</dbReference>
<dbReference type="NCBIfam" id="TIGR02379">
    <property type="entry name" value="ECA_wecE"/>
    <property type="match status" value="1"/>
</dbReference>
<dbReference type="InterPro" id="IPR012749">
    <property type="entry name" value="WecE-like"/>
</dbReference>
<dbReference type="Pfam" id="PF01041">
    <property type="entry name" value="DegT_DnrJ_EryC1"/>
    <property type="match status" value="1"/>
</dbReference>
<accession>A0ABV0KDU6</accession>
<dbReference type="RefSeq" id="WP_431192502.1">
    <property type="nucleotide sequence ID" value="NZ_JAMPLM010000002.1"/>
</dbReference>
<dbReference type="PIRSF" id="PIRSF000390">
    <property type="entry name" value="PLP_StrS"/>
    <property type="match status" value="1"/>
</dbReference>
<dbReference type="EMBL" id="JAMPLM010000002">
    <property type="protein sequence ID" value="MEP1057397.1"/>
    <property type="molecule type" value="Genomic_DNA"/>
</dbReference>
<keyword evidence="3" id="KW-1185">Reference proteome</keyword>
<dbReference type="InterPro" id="IPR000653">
    <property type="entry name" value="DegT/StrS_aminotransferase"/>
</dbReference>
<comment type="similarity">
    <text evidence="1">Belongs to the DegT/DnrJ/EryC1 family.</text>
</comment>
<dbReference type="SUPFAM" id="SSF53383">
    <property type="entry name" value="PLP-dependent transferases"/>
    <property type="match status" value="1"/>
</dbReference>
<dbReference type="Proteomes" id="UP001476950">
    <property type="component" value="Unassembled WGS sequence"/>
</dbReference>
<proteinExistence type="inferred from homology"/>
<keyword evidence="2" id="KW-0808">Transferase</keyword>
<sequence>MSIHLVEVTVKTIDMAAYVDDSETISNPLPMDNLAINLALKDSLNSIPFSKLYTTEHELEYIAQAIASRQIAGDGAFTKKCQHWLQQVLGSQKVLLTHSCTAALEMAVILADIQPGDEVIMPSYTFVSTANAVVLRGGIPVFVDIRPDTLNLDETLIEAAITSKTKAIMPVHYAGISCEMSAIQALATKHGLAIIEDAAQGFGSMYKSQPLGSLGKMAAFSFHATKNIVSGEGGALAINDPALMERAEIIWEKGTNRSQFFRGAVDKYTWVDVGSSYLPSDLLAAFLWAQLGQADEIKQQRLGLWQRYDRAFAPLELQGKVRRPTVPLECQHNAHIYYLLVDNLETRTQVLAALKQYGVQATFHYVPLHSAPAGRKYGRAQGELSVTDDICDRIVRLPLSAALTTSEVDHVIALVLQALAVRDTALSFAPLS</sequence>
<dbReference type="Gene3D" id="3.40.640.10">
    <property type="entry name" value="Type I PLP-dependent aspartate aminotransferase-like (Major domain)"/>
    <property type="match status" value="1"/>
</dbReference>